<dbReference type="GO" id="GO:0043138">
    <property type="term" value="F:3'-5' DNA helicase activity"/>
    <property type="evidence" value="ECO:0007669"/>
    <property type="project" value="UniProtKB-EC"/>
</dbReference>
<dbReference type="AlphaFoldDB" id="A0A831YQ00"/>
<dbReference type="EMBL" id="DSPJ01000032">
    <property type="protein sequence ID" value="HEX61728.1"/>
    <property type="molecule type" value="Genomic_DNA"/>
</dbReference>
<feature type="domain" description="UvrD-like helicase ATP-binding" evidence="13">
    <location>
        <begin position="6"/>
        <end position="301"/>
    </location>
</feature>
<organism evidence="15">
    <name type="scientific">candidate division WWE3 bacterium</name>
    <dbReference type="NCBI Taxonomy" id="2053526"/>
    <lineage>
        <taxon>Bacteria</taxon>
        <taxon>Katanobacteria</taxon>
    </lineage>
</organism>
<dbReference type="InterPro" id="IPR000212">
    <property type="entry name" value="DNA_helicase_UvrD/REP"/>
</dbReference>
<dbReference type="PANTHER" id="PTHR11070">
    <property type="entry name" value="UVRD / RECB / PCRA DNA HELICASE FAMILY MEMBER"/>
    <property type="match status" value="1"/>
</dbReference>
<gene>
    <name evidence="15" type="ORF">ENR01_01030</name>
</gene>
<evidence type="ECO:0000256" key="11">
    <source>
        <dbReference type="PROSITE-ProRule" id="PRU00560"/>
    </source>
</evidence>
<dbReference type="GO" id="GO:0009314">
    <property type="term" value="P:response to radiation"/>
    <property type="evidence" value="ECO:0007669"/>
    <property type="project" value="UniProtKB-ARBA"/>
</dbReference>
<dbReference type="InterPro" id="IPR014017">
    <property type="entry name" value="DNA_helicase_UvrD-like_C"/>
</dbReference>
<keyword evidence="5 11" id="KW-0067">ATP-binding</keyword>
<dbReference type="Pfam" id="PF00580">
    <property type="entry name" value="UvrD-helicase"/>
    <property type="match status" value="1"/>
</dbReference>
<evidence type="ECO:0000313" key="15">
    <source>
        <dbReference type="EMBL" id="HEX61728.1"/>
    </source>
</evidence>
<evidence type="ECO:0000256" key="5">
    <source>
        <dbReference type="ARBA" id="ARBA00022840"/>
    </source>
</evidence>
<dbReference type="CDD" id="cd18807">
    <property type="entry name" value="SF1_C_UvrD"/>
    <property type="match status" value="1"/>
</dbReference>
<protein>
    <recommendedName>
        <fullName evidence="9">DNA 3'-5' helicase</fullName>
        <ecNumber evidence="9">5.6.2.4</ecNumber>
    </recommendedName>
</protein>
<dbReference type="InterPro" id="IPR013986">
    <property type="entry name" value="DExx_box_DNA_helicase_dom_sf"/>
</dbReference>
<dbReference type="InterPro" id="IPR014016">
    <property type="entry name" value="UvrD-like_ATP-bd"/>
</dbReference>
<comment type="caution">
    <text evidence="15">The sequence shown here is derived from an EMBL/GenBank/DDBJ whole genome shotgun (WGS) entry which is preliminary data.</text>
</comment>
<evidence type="ECO:0000256" key="2">
    <source>
        <dbReference type="ARBA" id="ARBA00022741"/>
    </source>
</evidence>
<dbReference type="InterPro" id="IPR027417">
    <property type="entry name" value="P-loop_NTPase"/>
</dbReference>
<keyword evidence="2 11" id="KW-0547">Nucleotide-binding</keyword>
<accession>A0A831YQ00</accession>
<evidence type="ECO:0000256" key="8">
    <source>
        <dbReference type="ARBA" id="ARBA00034617"/>
    </source>
</evidence>
<dbReference type="Gene3D" id="1.10.10.160">
    <property type="match status" value="1"/>
</dbReference>
<evidence type="ECO:0000256" key="1">
    <source>
        <dbReference type="ARBA" id="ARBA00009922"/>
    </source>
</evidence>
<evidence type="ECO:0000256" key="12">
    <source>
        <dbReference type="SAM" id="MobiDB-lite"/>
    </source>
</evidence>
<evidence type="ECO:0000256" key="7">
    <source>
        <dbReference type="ARBA" id="ARBA00023235"/>
    </source>
</evidence>
<comment type="similarity">
    <text evidence="1">Belongs to the helicase family. UvrD subfamily.</text>
</comment>
<evidence type="ECO:0000259" key="13">
    <source>
        <dbReference type="PROSITE" id="PS51198"/>
    </source>
</evidence>
<evidence type="ECO:0000256" key="4">
    <source>
        <dbReference type="ARBA" id="ARBA00022806"/>
    </source>
</evidence>
<feature type="binding site" evidence="11">
    <location>
        <begin position="27"/>
        <end position="34"/>
    </location>
    <ligand>
        <name>ATP</name>
        <dbReference type="ChEBI" id="CHEBI:30616"/>
    </ligand>
</feature>
<dbReference type="GO" id="GO:0033202">
    <property type="term" value="C:DNA helicase complex"/>
    <property type="evidence" value="ECO:0007669"/>
    <property type="project" value="TreeGrafter"/>
</dbReference>
<evidence type="ECO:0000256" key="9">
    <source>
        <dbReference type="ARBA" id="ARBA00034808"/>
    </source>
</evidence>
<feature type="domain" description="UvrD-like helicase C-terminal" evidence="14">
    <location>
        <begin position="302"/>
        <end position="533"/>
    </location>
</feature>
<keyword evidence="6" id="KW-0238">DNA-binding</keyword>
<dbReference type="Gene3D" id="3.40.50.300">
    <property type="entry name" value="P-loop containing nucleotide triphosphate hydrolases"/>
    <property type="match status" value="3"/>
</dbReference>
<keyword evidence="7" id="KW-0413">Isomerase</keyword>
<reference evidence="15" key="1">
    <citation type="journal article" date="2020" name="mSystems">
        <title>Genome- and Community-Level Interaction Insights into Carbon Utilization and Element Cycling Functions of Hydrothermarchaeota in Hydrothermal Sediment.</title>
        <authorList>
            <person name="Zhou Z."/>
            <person name="Liu Y."/>
            <person name="Xu W."/>
            <person name="Pan J."/>
            <person name="Luo Z.H."/>
            <person name="Li M."/>
        </authorList>
    </citation>
    <scope>NUCLEOTIDE SEQUENCE [LARGE SCALE GENOMIC DNA]</scope>
    <source>
        <strain evidence="15">SpSt-361</strain>
    </source>
</reference>
<name>A0A831YQ00_UNCKA</name>
<dbReference type="FunFam" id="1.10.10.160:FF:000001">
    <property type="entry name" value="ATP-dependent DNA helicase"/>
    <property type="match status" value="1"/>
</dbReference>
<dbReference type="GO" id="GO:0016787">
    <property type="term" value="F:hydrolase activity"/>
    <property type="evidence" value="ECO:0007669"/>
    <property type="project" value="UniProtKB-UniRule"/>
</dbReference>
<dbReference type="GO" id="GO:0005829">
    <property type="term" value="C:cytosol"/>
    <property type="evidence" value="ECO:0007669"/>
    <property type="project" value="TreeGrafter"/>
</dbReference>
<evidence type="ECO:0000256" key="6">
    <source>
        <dbReference type="ARBA" id="ARBA00023125"/>
    </source>
</evidence>
<evidence type="ECO:0000256" key="3">
    <source>
        <dbReference type="ARBA" id="ARBA00022801"/>
    </source>
</evidence>
<dbReference type="GO" id="GO:0000725">
    <property type="term" value="P:recombinational repair"/>
    <property type="evidence" value="ECO:0007669"/>
    <property type="project" value="TreeGrafter"/>
</dbReference>
<dbReference type="PROSITE" id="PS51198">
    <property type="entry name" value="UVRD_HELICASE_ATP_BIND"/>
    <property type="match status" value="1"/>
</dbReference>
<comment type="catalytic activity">
    <reaction evidence="10">
        <text>ATP + H2O = ADP + phosphate + H(+)</text>
        <dbReference type="Rhea" id="RHEA:13065"/>
        <dbReference type="ChEBI" id="CHEBI:15377"/>
        <dbReference type="ChEBI" id="CHEBI:15378"/>
        <dbReference type="ChEBI" id="CHEBI:30616"/>
        <dbReference type="ChEBI" id="CHEBI:43474"/>
        <dbReference type="ChEBI" id="CHEBI:456216"/>
        <dbReference type="EC" id="5.6.2.4"/>
    </reaction>
</comment>
<dbReference type="GO" id="GO:0005524">
    <property type="term" value="F:ATP binding"/>
    <property type="evidence" value="ECO:0007669"/>
    <property type="project" value="UniProtKB-UniRule"/>
</dbReference>
<dbReference type="PROSITE" id="PS51217">
    <property type="entry name" value="UVRD_HELICASE_CTER"/>
    <property type="match status" value="1"/>
</dbReference>
<sequence>METFFSALNPQQKAAARYTDGPSLIVAGPGSGKTRVLAHKIAYLIQNENIPPERILAVTFTNKAAEEMRNRVAQLLDDQTTGQENDSSRPAVRPSDHRMWMGTFHSICARILRRDGPAGRIPPTFLIYDEDDQKDLVKEILKANGAEGERFSPTAILAAISEAKNEMISTEEYRTLAEGPFQELVAEIYPLYQSQLREARGLDFDDLLVETVRIFQKNAEILARWQKAFEHILVDEYQDTNRVQYLLVRLLSQTHHKLTVVGDMSQAIYSWRGADFRNILRFQQDYPQAQIFHLAQNYRSTKRILLAARALIEHNRTHIPLELWTENEDGTPVVLYAADNELDEAFYISSQINAMLASGQAKHFADFAVLYRTNAQSRVLEEVFMRGGVPYLLIGGVKFYERREVKDLLAYLRLLLNPEDIVSRQRLEKVGKRRLLRLEGEDRIKLSALPPAEMIRKILEITGYLAYLDDGTEEGQSRVENVKELSSVAASFGSLTEFLEHVALVQPTDRLPARPANIRQDAVMLMTLHSAKGLEFPHVFITGLEEGLLPHSRSMGSNDEIEEERRLCYVGMTRARRQLHLSFARERLLFGSRSDSFPSRFLNEIGDENLLFHLSNA</sequence>
<dbReference type="Gene3D" id="1.10.486.10">
    <property type="entry name" value="PCRA, domain 4"/>
    <property type="match status" value="2"/>
</dbReference>
<evidence type="ECO:0000256" key="10">
    <source>
        <dbReference type="ARBA" id="ARBA00048988"/>
    </source>
</evidence>
<keyword evidence="4 11" id="KW-0347">Helicase</keyword>
<evidence type="ECO:0000259" key="14">
    <source>
        <dbReference type="PROSITE" id="PS51217"/>
    </source>
</evidence>
<dbReference type="PANTHER" id="PTHR11070:SF2">
    <property type="entry name" value="ATP-DEPENDENT DNA HELICASE SRS2"/>
    <property type="match status" value="1"/>
</dbReference>
<dbReference type="GO" id="GO:0003677">
    <property type="term" value="F:DNA binding"/>
    <property type="evidence" value="ECO:0007669"/>
    <property type="project" value="UniProtKB-KW"/>
</dbReference>
<proteinExistence type="inferred from homology"/>
<comment type="catalytic activity">
    <reaction evidence="8">
        <text>Couples ATP hydrolysis with the unwinding of duplex DNA by translocating in the 3'-5' direction.</text>
        <dbReference type="EC" id="5.6.2.4"/>
    </reaction>
</comment>
<dbReference type="CDD" id="cd17932">
    <property type="entry name" value="DEXQc_UvrD"/>
    <property type="match status" value="1"/>
</dbReference>
<feature type="region of interest" description="Disordered" evidence="12">
    <location>
        <begin position="76"/>
        <end position="95"/>
    </location>
</feature>
<dbReference type="Pfam" id="PF13361">
    <property type="entry name" value="UvrD_C"/>
    <property type="match status" value="2"/>
</dbReference>
<keyword evidence="3 11" id="KW-0378">Hydrolase</keyword>
<dbReference type="SUPFAM" id="SSF52540">
    <property type="entry name" value="P-loop containing nucleoside triphosphate hydrolases"/>
    <property type="match status" value="1"/>
</dbReference>
<dbReference type="EC" id="5.6.2.4" evidence="9"/>